<dbReference type="InterPro" id="IPR029063">
    <property type="entry name" value="SAM-dependent_MTases_sf"/>
</dbReference>
<evidence type="ECO:0000259" key="2">
    <source>
        <dbReference type="Pfam" id="PF13649"/>
    </source>
</evidence>
<keyword evidence="1" id="KW-0808">Transferase</keyword>
<dbReference type="InterPro" id="IPR041698">
    <property type="entry name" value="Methyltransf_25"/>
</dbReference>
<organism evidence="3">
    <name type="scientific">marine metagenome</name>
    <dbReference type="NCBI Taxonomy" id="408172"/>
    <lineage>
        <taxon>unclassified sequences</taxon>
        <taxon>metagenomes</taxon>
        <taxon>ecological metagenomes</taxon>
    </lineage>
</organism>
<sequence length="211" mass="23995">MREKNIYSGHIVDLGCGSGILAKNMADNGYTITGVDLSQDMITLAKRKVPNVHFVTSSFYSIDIPPCKVVTATGECFNYIFEDSYAMSIIKDLFGRIYNSLTTRGLFIFDFAMPGRVLSSKKNNWKQNNWEMEVEHHEDEHSKALTRKIKLKVHTQNGVKEGQEIHQLQLFEKDELKSILIEVGFIPKFVNGFGSFIFPFEYGYGGFVAEK</sequence>
<name>A0A382N9U5_9ZZZZ</name>
<dbReference type="Gene3D" id="2.20.25.110">
    <property type="entry name" value="S-adenosyl-L-methionine-dependent methyltransferases"/>
    <property type="match status" value="1"/>
</dbReference>
<proteinExistence type="predicted"/>
<dbReference type="Pfam" id="PF13649">
    <property type="entry name" value="Methyltransf_25"/>
    <property type="match status" value="1"/>
</dbReference>
<dbReference type="EMBL" id="UINC01098521">
    <property type="protein sequence ID" value="SVC57105.1"/>
    <property type="molecule type" value="Genomic_DNA"/>
</dbReference>
<gene>
    <name evidence="3" type="ORF">METZ01_LOCUS309959</name>
</gene>
<evidence type="ECO:0000313" key="3">
    <source>
        <dbReference type="EMBL" id="SVC57105.1"/>
    </source>
</evidence>
<accession>A0A382N9U5</accession>
<protein>
    <recommendedName>
        <fullName evidence="2">Methyltransferase domain-containing protein</fullName>
    </recommendedName>
</protein>
<reference evidence="3" key="1">
    <citation type="submission" date="2018-05" db="EMBL/GenBank/DDBJ databases">
        <authorList>
            <person name="Lanie J.A."/>
            <person name="Ng W.-L."/>
            <person name="Kazmierczak K.M."/>
            <person name="Andrzejewski T.M."/>
            <person name="Davidsen T.M."/>
            <person name="Wayne K.J."/>
            <person name="Tettelin H."/>
            <person name="Glass J.I."/>
            <person name="Rusch D."/>
            <person name="Podicherti R."/>
            <person name="Tsui H.-C.T."/>
            <person name="Winkler M.E."/>
        </authorList>
    </citation>
    <scope>NUCLEOTIDE SEQUENCE</scope>
</reference>
<dbReference type="Gene3D" id="3.40.50.150">
    <property type="entry name" value="Vaccinia Virus protein VP39"/>
    <property type="match status" value="1"/>
</dbReference>
<dbReference type="GO" id="GO:0016740">
    <property type="term" value="F:transferase activity"/>
    <property type="evidence" value="ECO:0007669"/>
    <property type="project" value="UniProtKB-KW"/>
</dbReference>
<dbReference type="SUPFAM" id="SSF53335">
    <property type="entry name" value="S-adenosyl-L-methionine-dependent methyltransferases"/>
    <property type="match status" value="1"/>
</dbReference>
<dbReference type="AlphaFoldDB" id="A0A382N9U5"/>
<dbReference type="CDD" id="cd02440">
    <property type="entry name" value="AdoMet_MTases"/>
    <property type="match status" value="1"/>
</dbReference>
<dbReference type="PANTHER" id="PTHR43861">
    <property type="entry name" value="TRANS-ACONITATE 2-METHYLTRANSFERASE-RELATED"/>
    <property type="match status" value="1"/>
</dbReference>
<feature type="domain" description="Methyltransferase" evidence="2">
    <location>
        <begin position="11"/>
        <end position="85"/>
    </location>
</feature>
<evidence type="ECO:0000256" key="1">
    <source>
        <dbReference type="ARBA" id="ARBA00022679"/>
    </source>
</evidence>